<reference evidence="2 3" key="1">
    <citation type="submission" date="2019-06" db="EMBL/GenBank/DDBJ databases">
        <title>Psychrobacillus vulpis sp. nov., a new species isolated from feces of a red fox that inhabits in The Tablas de Daimiel Natural Park, Albacete, Spain.</title>
        <authorList>
            <person name="Rodriguez M."/>
            <person name="Reina J.C."/>
            <person name="Bejar V."/>
            <person name="Llamas I."/>
        </authorList>
    </citation>
    <scope>NUCLEOTIDE SEQUENCE [LARGE SCALE GENOMIC DNA]</scope>
    <source>
        <strain evidence="2 3">Z8</strain>
    </source>
</reference>
<evidence type="ECO:0000313" key="3">
    <source>
        <dbReference type="Proteomes" id="UP000316626"/>
    </source>
</evidence>
<feature type="transmembrane region" description="Helical" evidence="1">
    <location>
        <begin position="51"/>
        <end position="71"/>
    </location>
</feature>
<protein>
    <submittedName>
        <fullName evidence="2">Uncharacterized protein</fullName>
    </submittedName>
</protein>
<keyword evidence="1" id="KW-0812">Transmembrane</keyword>
<comment type="caution">
    <text evidence="2">The sequence shown here is derived from an EMBL/GenBank/DDBJ whole genome shotgun (WGS) entry which is preliminary data.</text>
</comment>
<keyword evidence="1" id="KW-0472">Membrane</keyword>
<gene>
    <name evidence="2" type="ORF">FG384_11595</name>
</gene>
<dbReference type="OrthoDB" id="2966427at2"/>
<keyword evidence="1" id="KW-1133">Transmembrane helix</keyword>
<name>A0A544TQ35_9BACI</name>
<accession>A0A544TQ35</accession>
<dbReference type="AlphaFoldDB" id="A0A544TQ35"/>
<proteinExistence type="predicted"/>
<feature type="transmembrane region" description="Helical" evidence="1">
    <location>
        <begin position="12"/>
        <end position="31"/>
    </location>
</feature>
<sequence>MKEKGLSISTSFVAALVCIILLKIIDLFHFIKWSPIGYTEQLQTFDTSHTFVKWAILFIVIWCICIVFYYISLVFIKVPISISSLALGIIIATALEWVILDENTFEKTIKHMSIPFMCIIVILVRFMMESAIFHAQDHPLNK</sequence>
<organism evidence="2 3">
    <name type="scientific">Psychrobacillus vulpis</name>
    <dbReference type="NCBI Taxonomy" id="2325572"/>
    <lineage>
        <taxon>Bacteria</taxon>
        <taxon>Bacillati</taxon>
        <taxon>Bacillota</taxon>
        <taxon>Bacilli</taxon>
        <taxon>Bacillales</taxon>
        <taxon>Bacillaceae</taxon>
        <taxon>Psychrobacillus</taxon>
    </lineage>
</organism>
<feature type="transmembrane region" description="Helical" evidence="1">
    <location>
        <begin position="78"/>
        <end position="100"/>
    </location>
</feature>
<feature type="transmembrane region" description="Helical" evidence="1">
    <location>
        <begin position="112"/>
        <end position="133"/>
    </location>
</feature>
<evidence type="ECO:0000256" key="1">
    <source>
        <dbReference type="SAM" id="Phobius"/>
    </source>
</evidence>
<dbReference type="EMBL" id="VDGI01000012">
    <property type="protein sequence ID" value="TQR19567.1"/>
    <property type="molecule type" value="Genomic_DNA"/>
</dbReference>
<keyword evidence="3" id="KW-1185">Reference proteome</keyword>
<dbReference type="Proteomes" id="UP000316626">
    <property type="component" value="Unassembled WGS sequence"/>
</dbReference>
<evidence type="ECO:0000313" key="2">
    <source>
        <dbReference type="EMBL" id="TQR19567.1"/>
    </source>
</evidence>
<dbReference type="RefSeq" id="WP_142642761.1">
    <property type="nucleotide sequence ID" value="NZ_VDGI01000012.1"/>
</dbReference>